<dbReference type="InterPro" id="IPR000535">
    <property type="entry name" value="MSP_dom"/>
</dbReference>
<keyword evidence="2" id="KW-0812">Transmembrane</keyword>
<protein>
    <recommendedName>
        <fullName evidence="6">MSP domain-containing protein</fullName>
    </recommendedName>
</protein>
<dbReference type="InterPro" id="IPR013783">
    <property type="entry name" value="Ig-like_fold"/>
</dbReference>
<sequence>MNLSGISDKVAVLPPALRFSPSETKQILTLFNANDEPVKYKMLCTSKDGFQISPSKGEIEPNKRIDIAVRARKLTLSSEEKLRVEFYSQIDKNRRNAKNIPLILNEDEPPEPRQAPRTASETAAVPVKTEQNHLYYMFFVSICIAVLSQSKYLPEFNEAQRMIAAYVLGMMTILLIRSA</sequence>
<comment type="subcellular location">
    <subcellularLocation>
        <location evidence="1">Membrane</location>
        <topology evidence="1">Multi-pass membrane protein</topology>
    </subcellularLocation>
</comment>
<dbReference type="FunCoup" id="E4XB46">
    <property type="interactions" value="45"/>
</dbReference>
<keyword evidence="3" id="KW-1133">Transmembrane helix</keyword>
<keyword evidence="4" id="KW-0472">Membrane</keyword>
<dbReference type="EMBL" id="FN653033">
    <property type="protein sequence ID" value="CBY08729.1"/>
    <property type="molecule type" value="Genomic_DNA"/>
</dbReference>
<name>E4XB46_OIKDI</name>
<dbReference type="GO" id="GO:0005737">
    <property type="term" value="C:cytoplasm"/>
    <property type="evidence" value="ECO:0007669"/>
    <property type="project" value="TreeGrafter"/>
</dbReference>
<evidence type="ECO:0000256" key="1">
    <source>
        <dbReference type="ARBA" id="ARBA00004141"/>
    </source>
</evidence>
<dbReference type="InParanoid" id="E4XB46"/>
<feature type="domain" description="MSP" evidence="6">
    <location>
        <begin position="9"/>
        <end position="137"/>
    </location>
</feature>
<dbReference type="InterPro" id="IPR008962">
    <property type="entry name" value="PapD-like_sf"/>
</dbReference>
<dbReference type="GO" id="GO:0016020">
    <property type="term" value="C:membrane"/>
    <property type="evidence" value="ECO:0007669"/>
    <property type="project" value="UniProtKB-SubCell"/>
</dbReference>
<organism evidence="7">
    <name type="scientific">Oikopleura dioica</name>
    <name type="common">Tunicate</name>
    <dbReference type="NCBI Taxonomy" id="34765"/>
    <lineage>
        <taxon>Eukaryota</taxon>
        <taxon>Metazoa</taxon>
        <taxon>Chordata</taxon>
        <taxon>Tunicata</taxon>
        <taxon>Appendicularia</taxon>
        <taxon>Copelata</taxon>
        <taxon>Oikopleuridae</taxon>
        <taxon>Oikopleura</taxon>
    </lineage>
</organism>
<evidence type="ECO:0000256" key="4">
    <source>
        <dbReference type="ARBA" id="ARBA00023136"/>
    </source>
</evidence>
<dbReference type="SUPFAM" id="SSF49354">
    <property type="entry name" value="PapD-like"/>
    <property type="match status" value="1"/>
</dbReference>
<dbReference type="InterPro" id="IPR039283">
    <property type="entry name" value="MOSPD1/3"/>
</dbReference>
<keyword evidence="8" id="KW-1185">Reference proteome</keyword>
<dbReference type="PANTHER" id="PTHR34441:SF1">
    <property type="entry name" value="MOTILE SPERM DOMAIN-CONTAINING 1"/>
    <property type="match status" value="1"/>
</dbReference>
<dbReference type="PANTHER" id="PTHR34441">
    <property type="entry name" value="MOTILE SPERM DOMAIN-CONTAINING PROTEIN 1"/>
    <property type="match status" value="1"/>
</dbReference>
<evidence type="ECO:0000259" key="6">
    <source>
        <dbReference type="PROSITE" id="PS50202"/>
    </source>
</evidence>
<evidence type="ECO:0000256" key="2">
    <source>
        <dbReference type="ARBA" id="ARBA00022692"/>
    </source>
</evidence>
<feature type="region of interest" description="Disordered" evidence="5">
    <location>
        <begin position="98"/>
        <end position="123"/>
    </location>
</feature>
<dbReference type="OrthoDB" id="10022288at2759"/>
<evidence type="ECO:0000256" key="5">
    <source>
        <dbReference type="SAM" id="MobiDB-lite"/>
    </source>
</evidence>
<evidence type="ECO:0000313" key="8">
    <source>
        <dbReference type="Proteomes" id="UP000001307"/>
    </source>
</evidence>
<evidence type="ECO:0000256" key="3">
    <source>
        <dbReference type="ARBA" id="ARBA00022989"/>
    </source>
</evidence>
<dbReference type="Pfam" id="PF00635">
    <property type="entry name" value="Motile_Sperm"/>
    <property type="match status" value="1"/>
</dbReference>
<accession>E4XB46</accession>
<gene>
    <name evidence="7" type="ORF">GSOID_T00005563001</name>
</gene>
<dbReference type="Gene3D" id="2.60.40.10">
    <property type="entry name" value="Immunoglobulins"/>
    <property type="match status" value="1"/>
</dbReference>
<dbReference type="AlphaFoldDB" id="E4XB46"/>
<dbReference type="Proteomes" id="UP000001307">
    <property type="component" value="Unassembled WGS sequence"/>
</dbReference>
<evidence type="ECO:0000313" key="7">
    <source>
        <dbReference type="EMBL" id="CBY08729.1"/>
    </source>
</evidence>
<reference evidence="7" key="1">
    <citation type="journal article" date="2010" name="Science">
        <title>Plasticity of animal genome architecture unmasked by rapid evolution of a pelagic tunicate.</title>
        <authorList>
            <person name="Denoeud F."/>
            <person name="Henriet S."/>
            <person name="Mungpakdee S."/>
            <person name="Aury J.M."/>
            <person name="Da Silva C."/>
            <person name="Brinkmann H."/>
            <person name="Mikhaleva J."/>
            <person name="Olsen L.C."/>
            <person name="Jubin C."/>
            <person name="Canestro C."/>
            <person name="Bouquet J.M."/>
            <person name="Danks G."/>
            <person name="Poulain J."/>
            <person name="Campsteijn C."/>
            <person name="Adamski M."/>
            <person name="Cross I."/>
            <person name="Yadetie F."/>
            <person name="Muffato M."/>
            <person name="Louis A."/>
            <person name="Butcher S."/>
            <person name="Tsagkogeorga G."/>
            <person name="Konrad A."/>
            <person name="Singh S."/>
            <person name="Jensen M.F."/>
            <person name="Cong E.H."/>
            <person name="Eikeseth-Otteraa H."/>
            <person name="Noel B."/>
            <person name="Anthouard V."/>
            <person name="Porcel B.M."/>
            <person name="Kachouri-Lafond R."/>
            <person name="Nishino A."/>
            <person name="Ugolini M."/>
            <person name="Chourrout P."/>
            <person name="Nishida H."/>
            <person name="Aasland R."/>
            <person name="Huzurbazar S."/>
            <person name="Westhof E."/>
            <person name="Delsuc F."/>
            <person name="Lehrach H."/>
            <person name="Reinhardt R."/>
            <person name="Weissenbach J."/>
            <person name="Roy S.W."/>
            <person name="Artiguenave F."/>
            <person name="Postlethwait J.H."/>
            <person name="Manak J.R."/>
            <person name="Thompson E.M."/>
            <person name="Jaillon O."/>
            <person name="Du Pasquier L."/>
            <person name="Boudinot P."/>
            <person name="Liberles D.A."/>
            <person name="Volff J.N."/>
            <person name="Philippe H."/>
            <person name="Lenhard B."/>
            <person name="Roest Crollius H."/>
            <person name="Wincker P."/>
            <person name="Chourrout D."/>
        </authorList>
    </citation>
    <scope>NUCLEOTIDE SEQUENCE [LARGE SCALE GENOMIC DNA]</scope>
</reference>
<proteinExistence type="predicted"/>
<dbReference type="PROSITE" id="PS50202">
    <property type="entry name" value="MSP"/>
    <property type="match status" value="1"/>
</dbReference>